<evidence type="ECO:0000256" key="1">
    <source>
        <dbReference type="ARBA" id="ARBA00022723"/>
    </source>
</evidence>
<dbReference type="OrthoDB" id="651281at2"/>
<evidence type="ECO:0000313" key="6">
    <source>
        <dbReference type="EMBL" id="PWL18304.1"/>
    </source>
</evidence>
<keyword evidence="2" id="KW-0378">Hydrolase</keyword>
<organism evidence="6 7">
    <name type="scientific">Falsochrobactrum shanghaiense</name>
    <dbReference type="NCBI Taxonomy" id="2201899"/>
    <lineage>
        <taxon>Bacteria</taxon>
        <taxon>Pseudomonadati</taxon>
        <taxon>Pseudomonadota</taxon>
        <taxon>Alphaproteobacteria</taxon>
        <taxon>Hyphomicrobiales</taxon>
        <taxon>Brucellaceae</taxon>
        <taxon>Falsochrobactrum</taxon>
    </lineage>
</organism>
<dbReference type="RefSeq" id="WP_109705205.1">
    <property type="nucleotide sequence ID" value="NZ_QGDB01000002.1"/>
</dbReference>
<gene>
    <name evidence="6" type="ORF">DKP76_04160</name>
</gene>
<dbReference type="AlphaFoldDB" id="A0A316J9Z2"/>
<evidence type="ECO:0000313" key="7">
    <source>
        <dbReference type="Proteomes" id="UP000245865"/>
    </source>
</evidence>
<comment type="similarity">
    <text evidence="4">Belongs to the cyclic nucleotide phosphodiesterase class-III family.</text>
</comment>
<sequence length="420" mass="48202">MTRILQFTDLHFRQALPGHSGHSERLSRHGPELLQMLKECVEAEAPDLVAFTGDIIDAPHDLLHNTGDSNDRNELIEAVRADYRTMRKWLDELGCPWMIAPGNHDFRPVFLEIFADAPRRLELADLTAISYYDWEVHENIAERLGEERARFDAALMENRPEGWPERWIVHLQHFLIWPDVPHGYPMRYREADELRDLLHSASSRHVVLSGHFHAGTEIVNHGNGYYAVCKSITEAPHHYRLFDFTAEGCQMRTEQLLRGPLADQRIVLIDRTDILTDEPSEASPEYVLKKEADALFEQALEAGFQPVLVSAWNDPHSQSLAWSEILKRHDRLFLALSRRGLPQGAGLVIAIDENRPLPPQLPFEPLPRYAELAPRIASQYGIKPEELLFLSRDSSRRKRFGLDRSMSNIEELLSRSLVKA</sequence>
<keyword evidence="1" id="KW-0479">Metal-binding</keyword>
<dbReference type="Proteomes" id="UP000245865">
    <property type="component" value="Unassembled WGS sequence"/>
</dbReference>
<dbReference type="EMBL" id="QGDB01000002">
    <property type="protein sequence ID" value="PWL18304.1"/>
    <property type="molecule type" value="Genomic_DNA"/>
</dbReference>
<dbReference type="GO" id="GO:0016787">
    <property type="term" value="F:hydrolase activity"/>
    <property type="evidence" value="ECO:0007669"/>
    <property type="project" value="UniProtKB-KW"/>
</dbReference>
<dbReference type="Gene3D" id="3.60.21.10">
    <property type="match status" value="1"/>
</dbReference>
<dbReference type="PANTHER" id="PTHR42988:SF2">
    <property type="entry name" value="CYCLIC NUCLEOTIDE PHOSPHODIESTERASE CBUA0032-RELATED"/>
    <property type="match status" value="1"/>
</dbReference>
<accession>A0A316J9Z2</accession>
<dbReference type="Pfam" id="PF00149">
    <property type="entry name" value="Metallophos"/>
    <property type="match status" value="1"/>
</dbReference>
<evidence type="ECO:0000259" key="5">
    <source>
        <dbReference type="Pfam" id="PF00149"/>
    </source>
</evidence>
<feature type="domain" description="Calcineurin-like phosphoesterase" evidence="5">
    <location>
        <begin position="3"/>
        <end position="214"/>
    </location>
</feature>
<evidence type="ECO:0000256" key="2">
    <source>
        <dbReference type="ARBA" id="ARBA00022801"/>
    </source>
</evidence>
<dbReference type="PANTHER" id="PTHR42988">
    <property type="entry name" value="PHOSPHOHYDROLASE"/>
    <property type="match status" value="1"/>
</dbReference>
<proteinExistence type="inferred from homology"/>
<protein>
    <recommendedName>
        <fullName evidence="5">Calcineurin-like phosphoesterase domain-containing protein</fullName>
    </recommendedName>
</protein>
<comment type="caution">
    <text evidence="6">The sequence shown here is derived from an EMBL/GenBank/DDBJ whole genome shotgun (WGS) entry which is preliminary data.</text>
</comment>
<name>A0A316J9Z2_9HYPH</name>
<dbReference type="SUPFAM" id="SSF56300">
    <property type="entry name" value="Metallo-dependent phosphatases"/>
    <property type="match status" value="1"/>
</dbReference>
<keyword evidence="7" id="KW-1185">Reference proteome</keyword>
<keyword evidence="3" id="KW-0408">Iron</keyword>
<evidence type="ECO:0000256" key="3">
    <source>
        <dbReference type="ARBA" id="ARBA00023004"/>
    </source>
</evidence>
<reference evidence="6 7" key="1">
    <citation type="submission" date="2018-05" db="EMBL/GenBank/DDBJ databases">
        <title>Comparative genomic sequence analysis between strain HN4 and CCM 8460T (Falsochrobactrum ovis) will provide more evidence to prove that HN4 is a new species of Falsochrobactrum.</title>
        <authorList>
            <person name="Lyu W."/>
            <person name="Sun L."/>
            <person name="Yao L."/>
        </authorList>
    </citation>
    <scope>NUCLEOTIDE SEQUENCE [LARGE SCALE GENOMIC DNA]</scope>
    <source>
        <strain evidence="6 7">HN4</strain>
    </source>
</reference>
<dbReference type="InterPro" id="IPR004843">
    <property type="entry name" value="Calcineurin-like_PHP"/>
</dbReference>
<evidence type="ECO:0000256" key="4">
    <source>
        <dbReference type="ARBA" id="ARBA00025742"/>
    </source>
</evidence>
<dbReference type="InterPro" id="IPR050884">
    <property type="entry name" value="CNP_phosphodiesterase-III"/>
</dbReference>
<dbReference type="InterPro" id="IPR029052">
    <property type="entry name" value="Metallo-depent_PP-like"/>
</dbReference>
<dbReference type="GO" id="GO:0046872">
    <property type="term" value="F:metal ion binding"/>
    <property type="evidence" value="ECO:0007669"/>
    <property type="project" value="UniProtKB-KW"/>
</dbReference>